<comment type="function">
    <text evidence="8">Involved in the biosynthesis of the chorismate, which leads to the biosynthesis of aromatic amino acids. Catalyzes the reversible NADPH linked reduction of 3-dehydroshikimate (DHSA) to yield shikimate (SA).</text>
</comment>
<keyword evidence="5 8" id="KW-0560">Oxidoreductase</keyword>
<dbReference type="HAMAP" id="MF_00222">
    <property type="entry name" value="Shikimate_DH_AroE"/>
    <property type="match status" value="1"/>
</dbReference>
<dbReference type="Gene3D" id="3.40.50.720">
    <property type="entry name" value="NAD(P)-binding Rossmann-like Domain"/>
    <property type="match status" value="1"/>
</dbReference>
<comment type="caution">
    <text evidence="8">Lacks conserved residue(s) required for the propagation of feature annotation.</text>
</comment>
<dbReference type="PANTHER" id="PTHR21089">
    <property type="entry name" value="SHIKIMATE DEHYDROGENASE"/>
    <property type="match status" value="1"/>
</dbReference>
<dbReference type="Pfam" id="PF08501">
    <property type="entry name" value="Shikimate_dh_N"/>
    <property type="match status" value="1"/>
</dbReference>
<comment type="pathway">
    <text evidence="1 8">Metabolic intermediate biosynthesis; chorismate biosynthesis; chorismate from D-erythrose 4-phosphate and phosphoenolpyruvate: step 4/7.</text>
</comment>
<keyword evidence="3 8" id="KW-0028">Amino-acid biosynthesis</keyword>
<evidence type="ECO:0000256" key="1">
    <source>
        <dbReference type="ARBA" id="ARBA00004871"/>
    </source>
</evidence>
<gene>
    <name evidence="8 12" type="primary">aroE</name>
    <name evidence="12" type="ORF">AB4Y30_10290</name>
</gene>
<evidence type="ECO:0000259" key="11">
    <source>
        <dbReference type="Pfam" id="PF18317"/>
    </source>
</evidence>
<comment type="subunit">
    <text evidence="8">Homodimer.</text>
</comment>
<dbReference type="EMBL" id="CP162599">
    <property type="protein sequence ID" value="XDK31420.1"/>
    <property type="molecule type" value="Genomic_DNA"/>
</dbReference>
<dbReference type="SUPFAM" id="SSF53223">
    <property type="entry name" value="Aminoacid dehydrogenase-like, N-terminal domain"/>
    <property type="match status" value="1"/>
</dbReference>
<protein>
    <recommendedName>
        <fullName evidence="2 8">Shikimate dehydrogenase (NADP(+))</fullName>
        <shortName evidence="8">SDH</shortName>
        <ecNumber evidence="2 8">1.1.1.25</ecNumber>
    </recommendedName>
</protein>
<reference evidence="12" key="1">
    <citation type="submission" date="2024-07" db="EMBL/GenBank/DDBJ databases">
        <title>Halotolerant mesophilic bacterium Ornithinibacillus sp. 4-3, sp. nov., isolated from soil.</title>
        <authorList>
            <person name="Sidarenka A.V."/>
            <person name="Guliayeva D.E."/>
            <person name="Leanovich S.I."/>
            <person name="Hileuskaya K.S."/>
            <person name="Akhremchuk A.E."/>
            <person name="Sikolenko M.A."/>
            <person name="Valentovich L.N."/>
        </authorList>
    </citation>
    <scope>NUCLEOTIDE SEQUENCE</scope>
    <source>
        <strain evidence="12">4-3</strain>
    </source>
</reference>
<feature type="domain" description="Quinate/shikimate 5-dehydrogenase/glutamyl-tRNA reductase" evidence="9">
    <location>
        <begin position="118"/>
        <end position="197"/>
    </location>
</feature>
<feature type="domain" description="Shikimate dehydrogenase substrate binding N-terminal" evidence="10">
    <location>
        <begin position="7"/>
        <end position="90"/>
    </location>
</feature>
<evidence type="ECO:0000256" key="4">
    <source>
        <dbReference type="ARBA" id="ARBA00022857"/>
    </source>
</evidence>
<dbReference type="EC" id="1.1.1.25" evidence="2 8"/>
<dbReference type="NCBIfam" id="TIGR00507">
    <property type="entry name" value="aroE"/>
    <property type="match status" value="1"/>
</dbReference>
<comment type="catalytic activity">
    <reaction evidence="7 8">
        <text>shikimate + NADP(+) = 3-dehydroshikimate + NADPH + H(+)</text>
        <dbReference type="Rhea" id="RHEA:17737"/>
        <dbReference type="ChEBI" id="CHEBI:15378"/>
        <dbReference type="ChEBI" id="CHEBI:16630"/>
        <dbReference type="ChEBI" id="CHEBI:36208"/>
        <dbReference type="ChEBI" id="CHEBI:57783"/>
        <dbReference type="ChEBI" id="CHEBI:58349"/>
        <dbReference type="EC" id="1.1.1.25"/>
    </reaction>
</comment>
<dbReference type="GO" id="GO:0005829">
    <property type="term" value="C:cytosol"/>
    <property type="evidence" value="ECO:0007669"/>
    <property type="project" value="TreeGrafter"/>
</dbReference>
<dbReference type="InterPro" id="IPR006151">
    <property type="entry name" value="Shikm_DH/Glu-tRNA_Rdtase"/>
</dbReference>
<evidence type="ECO:0000256" key="3">
    <source>
        <dbReference type="ARBA" id="ARBA00022605"/>
    </source>
</evidence>
<organism evidence="12">
    <name type="scientific">Ornithinibacillus sp. 4-3</name>
    <dbReference type="NCBI Taxonomy" id="3231488"/>
    <lineage>
        <taxon>Bacteria</taxon>
        <taxon>Bacillati</taxon>
        <taxon>Bacillota</taxon>
        <taxon>Bacilli</taxon>
        <taxon>Bacillales</taxon>
        <taxon>Bacillaceae</taxon>
        <taxon>Ornithinibacillus</taxon>
    </lineage>
</organism>
<name>A0AB39HLK6_9BACI</name>
<dbReference type="AlphaFoldDB" id="A0AB39HLK6"/>
<dbReference type="RefSeq" id="WP_368652147.1">
    <property type="nucleotide sequence ID" value="NZ_CP162599.1"/>
</dbReference>
<dbReference type="InterPro" id="IPR022893">
    <property type="entry name" value="Shikimate_DH_fam"/>
</dbReference>
<dbReference type="GO" id="GO:0009423">
    <property type="term" value="P:chorismate biosynthetic process"/>
    <property type="evidence" value="ECO:0007669"/>
    <property type="project" value="UniProtKB-UniRule"/>
</dbReference>
<proteinExistence type="inferred from homology"/>
<dbReference type="InterPro" id="IPR036291">
    <property type="entry name" value="NAD(P)-bd_dom_sf"/>
</dbReference>
<evidence type="ECO:0000256" key="2">
    <source>
        <dbReference type="ARBA" id="ARBA00012962"/>
    </source>
</evidence>
<dbReference type="GO" id="GO:0004764">
    <property type="term" value="F:shikimate 3-dehydrogenase (NADP+) activity"/>
    <property type="evidence" value="ECO:0007669"/>
    <property type="project" value="UniProtKB-UniRule"/>
</dbReference>
<feature type="binding site" evidence="8">
    <location>
        <position position="246"/>
    </location>
    <ligand>
        <name>NADP(+)</name>
        <dbReference type="ChEBI" id="CHEBI:58349"/>
    </ligand>
</feature>
<evidence type="ECO:0000256" key="5">
    <source>
        <dbReference type="ARBA" id="ARBA00023002"/>
    </source>
</evidence>
<dbReference type="InterPro" id="IPR011342">
    <property type="entry name" value="Shikimate_DH"/>
</dbReference>
<keyword evidence="4 8" id="KW-0521">NADP</keyword>
<keyword evidence="6 8" id="KW-0057">Aromatic amino acid biosynthesis</keyword>
<dbReference type="GO" id="GO:0009073">
    <property type="term" value="P:aromatic amino acid family biosynthetic process"/>
    <property type="evidence" value="ECO:0007669"/>
    <property type="project" value="UniProtKB-KW"/>
</dbReference>
<evidence type="ECO:0000259" key="10">
    <source>
        <dbReference type="Pfam" id="PF08501"/>
    </source>
</evidence>
<feature type="binding site" evidence="8">
    <location>
        <begin position="15"/>
        <end position="17"/>
    </location>
    <ligand>
        <name>shikimate</name>
        <dbReference type="ChEBI" id="CHEBI:36208"/>
    </ligand>
</feature>
<dbReference type="CDD" id="cd01065">
    <property type="entry name" value="NAD_bind_Shikimate_DH"/>
    <property type="match status" value="1"/>
</dbReference>
<accession>A0AB39HLK6</accession>
<dbReference type="PANTHER" id="PTHR21089:SF1">
    <property type="entry name" value="BIFUNCTIONAL 3-DEHYDROQUINATE DEHYDRATASE_SHIKIMATE DEHYDROGENASE, CHLOROPLASTIC"/>
    <property type="match status" value="1"/>
</dbReference>
<feature type="binding site" evidence="8">
    <location>
        <position position="253"/>
    </location>
    <ligand>
        <name>shikimate</name>
        <dbReference type="ChEBI" id="CHEBI:36208"/>
    </ligand>
</feature>
<evidence type="ECO:0000256" key="6">
    <source>
        <dbReference type="ARBA" id="ARBA00023141"/>
    </source>
</evidence>
<feature type="binding site" evidence="8">
    <location>
        <position position="88"/>
    </location>
    <ligand>
        <name>shikimate</name>
        <dbReference type="ChEBI" id="CHEBI:36208"/>
    </ligand>
</feature>
<feature type="binding site" evidence="8">
    <location>
        <position position="63"/>
    </location>
    <ligand>
        <name>shikimate</name>
        <dbReference type="ChEBI" id="CHEBI:36208"/>
    </ligand>
</feature>
<dbReference type="InterPro" id="IPR013708">
    <property type="entry name" value="Shikimate_DH-bd_N"/>
</dbReference>
<feature type="active site" description="Proton acceptor" evidence="8">
    <location>
        <position position="67"/>
    </location>
</feature>
<dbReference type="GO" id="GO:0019632">
    <property type="term" value="P:shikimate metabolic process"/>
    <property type="evidence" value="ECO:0007669"/>
    <property type="project" value="InterPro"/>
</dbReference>
<dbReference type="GO" id="GO:0050661">
    <property type="term" value="F:NADP binding"/>
    <property type="evidence" value="ECO:0007669"/>
    <property type="project" value="InterPro"/>
</dbReference>
<dbReference type="InterPro" id="IPR046346">
    <property type="entry name" value="Aminoacid_DH-like_N_sf"/>
</dbReference>
<dbReference type="SUPFAM" id="SSF51735">
    <property type="entry name" value="NAD(P)-binding Rossmann-fold domains"/>
    <property type="match status" value="1"/>
</dbReference>
<feature type="binding site" evidence="8">
    <location>
        <begin position="131"/>
        <end position="135"/>
    </location>
    <ligand>
        <name>NADP(+)</name>
        <dbReference type="ChEBI" id="CHEBI:58349"/>
    </ligand>
</feature>
<feature type="binding site" evidence="8">
    <location>
        <position position="223"/>
    </location>
    <ligand>
        <name>NADP(+)</name>
        <dbReference type="ChEBI" id="CHEBI:58349"/>
    </ligand>
</feature>
<dbReference type="GO" id="GO:0008652">
    <property type="term" value="P:amino acid biosynthetic process"/>
    <property type="evidence" value="ECO:0007669"/>
    <property type="project" value="UniProtKB-KW"/>
</dbReference>
<dbReference type="Pfam" id="PF01488">
    <property type="entry name" value="Shikimate_DH"/>
    <property type="match status" value="1"/>
</dbReference>
<feature type="binding site" evidence="8">
    <location>
        <position position="225"/>
    </location>
    <ligand>
        <name>shikimate</name>
        <dbReference type="ChEBI" id="CHEBI:36208"/>
    </ligand>
</feature>
<evidence type="ECO:0000259" key="9">
    <source>
        <dbReference type="Pfam" id="PF01488"/>
    </source>
</evidence>
<dbReference type="InterPro" id="IPR041121">
    <property type="entry name" value="SDH_C"/>
</dbReference>
<comment type="similarity">
    <text evidence="8">Belongs to the shikimate dehydrogenase family.</text>
</comment>
<feature type="domain" description="SDH C-terminal" evidence="11">
    <location>
        <begin position="246"/>
        <end position="275"/>
    </location>
</feature>
<feature type="binding site" evidence="8">
    <location>
        <position position="103"/>
    </location>
    <ligand>
        <name>shikimate</name>
        <dbReference type="ChEBI" id="CHEBI:36208"/>
    </ligand>
</feature>
<evidence type="ECO:0000256" key="7">
    <source>
        <dbReference type="ARBA" id="ARBA00049442"/>
    </source>
</evidence>
<feature type="binding site" evidence="8">
    <location>
        <position position="79"/>
    </location>
    <ligand>
        <name>NADP(+)</name>
        <dbReference type="ChEBI" id="CHEBI:58349"/>
    </ligand>
</feature>
<dbReference type="Gene3D" id="3.40.50.10860">
    <property type="entry name" value="Leucine Dehydrogenase, chain A, domain 1"/>
    <property type="match status" value="1"/>
</dbReference>
<sequence length="282" mass="31624">MTYQLGLIGYPIQHSLSPWIHGEFLDKANLQGNYKIMEIDINDSFAEKIEQIKNEGIMGFNVTVPYKQTIIPFLDELDDTAKQIGAVNTVVHQEGKWIGYNTDGIGYVRALEHAYPELFQNKSKKKVLILGAGGAARGIYHAVLTSGYMQIDIANRTKESAEKIALLNKNKAKTSILTLVEAEQRLANYDLIIQTTSVGMKPNTDQTIISLENVNPAAVVSDIVYQPIKTSFLQEAEQRGASIHFGHTMLLYQAQFAFEIWTKENVSTDQMDEELKKILEGR</sequence>
<evidence type="ECO:0000256" key="8">
    <source>
        <dbReference type="HAMAP-Rule" id="MF_00222"/>
    </source>
</evidence>
<dbReference type="Pfam" id="PF18317">
    <property type="entry name" value="SDH_C"/>
    <property type="match status" value="1"/>
</dbReference>
<evidence type="ECO:0000313" key="12">
    <source>
        <dbReference type="EMBL" id="XDK31420.1"/>
    </source>
</evidence>